<feature type="transmembrane region" description="Helical" evidence="2">
    <location>
        <begin position="235"/>
        <end position="266"/>
    </location>
</feature>
<reference evidence="3 4" key="1">
    <citation type="submission" date="2024-10" db="EMBL/GenBank/DDBJ databases">
        <title>Updated reference genomes for cyclostephanoid diatoms.</title>
        <authorList>
            <person name="Roberts W.R."/>
            <person name="Alverson A.J."/>
        </authorList>
    </citation>
    <scope>NUCLEOTIDE SEQUENCE [LARGE SCALE GENOMIC DNA]</scope>
    <source>
        <strain evidence="3 4">AJA228-03</strain>
    </source>
</reference>
<keyword evidence="2" id="KW-1133">Transmembrane helix</keyword>
<evidence type="ECO:0000313" key="3">
    <source>
        <dbReference type="EMBL" id="KAL3807211.1"/>
    </source>
</evidence>
<evidence type="ECO:0000256" key="1">
    <source>
        <dbReference type="SAM" id="MobiDB-lite"/>
    </source>
</evidence>
<name>A0ABD3R693_9STRA</name>
<dbReference type="AlphaFoldDB" id="A0ABD3R693"/>
<comment type="caution">
    <text evidence="3">The sequence shown here is derived from an EMBL/GenBank/DDBJ whole genome shotgun (WGS) entry which is preliminary data.</text>
</comment>
<keyword evidence="2" id="KW-0812">Transmembrane</keyword>
<organism evidence="3 4">
    <name type="scientific">Cyclostephanos tholiformis</name>
    <dbReference type="NCBI Taxonomy" id="382380"/>
    <lineage>
        <taxon>Eukaryota</taxon>
        <taxon>Sar</taxon>
        <taxon>Stramenopiles</taxon>
        <taxon>Ochrophyta</taxon>
        <taxon>Bacillariophyta</taxon>
        <taxon>Coscinodiscophyceae</taxon>
        <taxon>Thalassiosirophycidae</taxon>
        <taxon>Stephanodiscales</taxon>
        <taxon>Stephanodiscaceae</taxon>
        <taxon>Cyclostephanos</taxon>
    </lineage>
</organism>
<keyword evidence="4" id="KW-1185">Reference proteome</keyword>
<feature type="transmembrane region" description="Helical" evidence="2">
    <location>
        <begin position="42"/>
        <end position="64"/>
    </location>
</feature>
<protein>
    <submittedName>
        <fullName evidence="3">Uncharacterized protein</fullName>
    </submittedName>
</protein>
<accession>A0ABD3R693</accession>
<sequence length="303" mass="33867">MNNPSAGGGGGTVVATPGDLSSLALYTAKSFARRHKILTASYLYGLSSLFLLILLGGSGIKLTLDQRREYEAIMNTVNLRAEYDAATSYHAAHARYYHAKGWLSCDAHCQHYKRISERKKREWDEIRAEGNARMSDARSVAGLWSEVGIDEVKESFWGYFQGGKDFARRQSMWDAMFMGMRSMSRDESMVEYILKMLMQVLINFSMGLIMALVIFIFGLWGIIRTYQPNPLTGLFFFVTATCAAFAFVSTYLLTLYTCAAGGLYGIAKMAESNMRIEGGGGRRDIRGGRLDRTGGGYNRPHYQ</sequence>
<proteinExistence type="predicted"/>
<evidence type="ECO:0000313" key="4">
    <source>
        <dbReference type="Proteomes" id="UP001530377"/>
    </source>
</evidence>
<dbReference type="Proteomes" id="UP001530377">
    <property type="component" value="Unassembled WGS sequence"/>
</dbReference>
<dbReference type="EMBL" id="JALLPB020000662">
    <property type="protein sequence ID" value="KAL3807211.1"/>
    <property type="molecule type" value="Genomic_DNA"/>
</dbReference>
<keyword evidence="2" id="KW-0472">Membrane</keyword>
<feature type="region of interest" description="Disordered" evidence="1">
    <location>
        <begin position="284"/>
        <end position="303"/>
    </location>
</feature>
<gene>
    <name evidence="3" type="ORF">ACHAXA_011018</name>
</gene>
<feature type="transmembrane region" description="Helical" evidence="2">
    <location>
        <begin position="200"/>
        <end position="223"/>
    </location>
</feature>
<evidence type="ECO:0000256" key="2">
    <source>
        <dbReference type="SAM" id="Phobius"/>
    </source>
</evidence>